<dbReference type="GO" id="GO:0006307">
    <property type="term" value="P:DNA alkylation repair"/>
    <property type="evidence" value="ECO:0007669"/>
    <property type="project" value="TreeGrafter"/>
</dbReference>
<sequence length="199" mass="23250">MHQRVIEHFKKVDPVLYSVLDKIDSLKPLTKSNNYFSDLCETIINQQLSEKVGTVIFNRFKKLFPKGKITAEKLLKLKDEEIRKIGTSGNKAKFIKELAKKIHAKEVNLERLEQLENEEVVAELTKLKGIGQWTAEMFLMFSLGREDVFSYGDLGLRRAMQKLYKLPKEPKKAEAEEISIKWFPYRTYAARILWRSLEV</sequence>
<feature type="domain" description="HhH-GPD" evidence="6">
    <location>
        <begin position="44"/>
        <end position="198"/>
    </location>
</feature>
<dbReference type="PANTHER" id="PTHR43003">
    <property type="entry name" value="DNA-3-METHYLADENINE GLYCOSYLASE"/>
    <property type="match status" value="1"/>
</dbReference>
<keyword evidence="4" id="KW-0227">DNA damage</keyword>
<dbReference type="PANTHER" id="PTHR43003:SF5">
    <property type="entry name" value="DNA-3-METHYLADENINE GLYCOSYLASE"/>
    <property type="match status" value="1"/>
</dbReference>
<evidence type="ECO:0000313" key="8">
    <source>
        <dbReference type="Proteomes" id="UP000176609"/>
    </source>
</evidence>
<dbReference type="EC" id="3.2.2.21" evidence="3"/>
<accession>A0A1F6ANL3</accession>
<dbReference type="GO" id="GO:0005737">
    <property type="term" value="C:cytoplasm"/>
    <property type="evidence" value="ECO:0007669"/>
    <property type="project" value="TreeGrafter"/>
</dbReference>
<dbReference type="GO" id="GO:0032993">
    <property type="term" value="C:protein-DNA complex"/>
    <property type="evidence" value="ECO:0007669"/>
    <property type="project" value="TreeGrafter"/>
</dbReference>
<dbReference type="EMBL" id="MFJR01000012">
    <property type="protein sequence ID" value="OGG26275.1"/>
    <property type="molecule type" value="Genomic_DNA"/>
</dbReference>
<dbReference type="AlphaFoldDB" id="A0A1F6ANL3"/>
<dbReference type="Pfam" id="PF00730">
    <property type="entry name" value="HhH-GPD"/>
    <property type="match status" value="1"/>
</dbReference>
<comment type="similarity">
    <text evidence="2">Belongs to the alkylbase DNA glycosidase AlkA family.</text>
</comment>
<dbReference type="InterPro" id="IPR051912">
    <property type="entry name" value="Alkylbase_DNA_Glycosylase/TA"/>
</dbReference>
<dbReference type="Gene3D" id="1.10.1670.40">
    <property type="match status" value="1"/>
</dbReference>
<evidence type="ECO:0000256" key="1">
    <source>
        <dbReference type="ARBA" id="ARBA00000086"/>
    </source>
</evidence>
<dbReference type="GO" id="GO:0006285">
    <property type="term" value="P:base-excision repair, AP site formation"/>
    <property type="evidence" value="ECO:0007669"/>
    <property type="project" value="TreeGrafter"/>
</dbReference>
<evidence type="ECO:0000313" key="7">
    <source>
        <dbReference type="EMBL" id="OGG26275.1"/>
    </source>
</evidence>
<dbReference type="GO" id="GO:0008725">
    <property type="term" value="F:DNA-3-methyladenine glycosylase activity"/>
    <property type="evidence" value="ECO:0007669"/>
    <property type="project" value="TreeGrafter"/>
</dbReference>
<evidence type="ECO:0000256" key="3">
    <source>
        <dbReference type="ARBA" id="ARBA00012000"/>
    </source>
</evidence>
<evidence type="ECO:0000256" key="5">
    <source>
        <dbReference type="ARBA" id="ARBA00023204"/>
    </source>
</evidence>
<proteinExistence type="inferred from homology"/>
<protein>
    <recommendedName>
        <fullName evidence="3">DNA-3-methyladenine glycosylase II</fullName>
        <ecNumber evidence="3">3.2.2.21</ecNumber>
    </recommendedName>
</protein>
<dbReference type="GO" id="GO:0043916">
    <property type="term" value="F:DNA-7-methylguanine glycosylase activity"/>
    <property type="evidence" value="ECO:0007669"/>
    <property type="project" value="TreeGrafter"/>
</dbReference>
<name>A0A1F6ANL3_9BACT</name>
<dbReference type="Proteomes" id="UP000176609">
    <property type="component" value="Unassembled WGS sequence"/>
</dbReference>
<organism evidence="7 8">
    <name type="scientific">Candidatus Gottesmanbacteria bacterium RIFCSPLOWO2_01_FULL_39_12b</name>
    <dbReference type="NCBI Taxonomy" id="1798388"/>
    <lineage>
        <taxon>Bacteria</taxon>
        <taxon>Candidatus Gottesmaniibacteriota</taxon>
    </lineage>
</organism>
<reference evidence="7 8" key="1">
    <citation type="journal article" date="2016" name="Nat. Commun.">
        <title>Thousands of microbial genomes shed light on interconnected biogeochemical processes in an aquifer system.</title>
        <authorList>
            <person name="Anantharaman K."/>
            <person name="Brown C.T."/>
            <person name="Hug L.A."/>
            <person name="Sharon I."/>
            <person name="Castelle C.J."/>
            <person name="Probst A.J."/>
            <person name="Thomas B.C."/>
            <person name="Singh A."/>
            <person name="Wilkins M.J."/>
            <person name="Karaoz U."/>
            <person name="Brodie E.L."/>
            <person name="Williams K.H."/>
            <person name="Hubbard S.S."/>
            <person name="Banfield J.F."/>
        </authorList>
    </citation>
    <scope>NUCLEOTIDE SEQUENCE [LARGE SCALE GENOMIC DNA]</scope>
</reference>
<dbReference type="SMART" id="SM00478">
    <property type="entry name" value="ENDO3c"/>
    <property type="match status" value="1"/>
</dbReference>
<gene>
    <name evidence="7" type="ORF">A2960_04845</name>
</gene>
<dbReference type="InterPro" id="IPR003265">
    <property type="entry name" value="HhH-GPD_domain"/>
</dbReference>
<dbReference type="Gene3D" id="1.10.340.30">
    <property type="entry name" value="Hypothetical protein, domain 2"/>
    <property type="match status" value="1"/>
</dbReference>
<dbReference type="FunFam" id="1.10.340.30:FF:000004">
    <property type="entry name" value="DNA-3-methyladenine glycosylase II"/>
    <property type="match status" value="1"/>
</dbReference>
<comment type="catalytic activity">
    <reaction evidence="1">
        <text>Hydrolysis of alkylated DNA, releasing 3-methyladenine, 3-methylguanine, 7-methylguanine and 7-methyladenine.</text>
        <dbReference type="EC" id="3.2.2.21"/>
    </reaction>
</comment>
<dbReference type="InterPro" id="IPR011257">
    <property type="entry name" value="DNA_glycosylase"/>
</dbReference>
<keyword evidence="5" id="KW-0234">DNA repair</keyword>
<evidence type="ECO:0000256" key="4">
    <source>
        <dbReference type="ARBA" id="ARBA00022763"/>
    </source>
</evidence>
<evidence type="ECO:0000256" key="2">
    <source>
        <dbReference type="ARBA" id="ARBA00010817"/>
    </source>
</evidence>
<comment type="caution">
    <text evidence="7">The sequence shown here is derived from an EMBL/GenBank/DDBJ whole genome shotgun (WGS) entry which is preliminary data.</text>
</comment>
<dbReference type="SUPFAM" id="SSF48150">
    <property type="entry name" value="DNA-glycosylase"/>
    <property type="match status" value="1"/>
</dbReference>
<dbReference type="GO" id="GO:0032131">
    <property type="term" value="F:alkylated DNA binding"/>
    <property type="evidence" value="ECO:0007669"/>
    <property type="project" value="TreeGrafter"/>
</dbReference>
<evidence type="ECO:0000259" key="6">
    <source>
        <dbReference type="SMART" id="SM00478"/>
    </source>
</evidence>
<dbReference type="CDD" id="cd00056">
    <property type="entry name" value="ENDO3c"/>
    <property type="match status" value="1"/>
</dbReference>